<keyword evidence="3" id="KW-1185">Reference proteome</keyword>
<reference evidence="2" key="1">
    <citation type="journal article" date="2022" name="bioRxiv">
        <title>Sequencing and chromosome-scale assembly of the giantPleurodeles waltlgenome.</title>
        <authorList>
            <person name="Brown T."/>
            <person name="Elewa A."/>
            <person name="Iarovenko S."/>
            <person name="Subramanian E."/>
            <person name="Araus A.J."/>
            <person name="Petzold A."/>
            <person name="Susuki M."/>
            <person name="Suzuki K.-i.T."/>
            <person name="Hayashi T."/>
            <person name="Toyoda A."/>
            <person name="Oliveira C."/>
            <person name="Osipova E."/>
            <person name="Leigh N.D."/>
            <person name="Simon A."/>
            <person name="Yun M.H."/>
        </authorList>
    </citation>
    <scope>NUCLEOTIDE SEQUENCE</scope>
    <source>
        <strain evidence="2">20211129_DDA</strain>
        <tissue evidence="2">Liver</tissue>
    </source>
</reference>
<organism evidence="2 3">
    <name type="scientific">Pleurodeles waltl</name>
    <name type="common">Iberian ribbed newt</name>
    <dbReference type="NCBI Taxonomy" id="8319"/>
    <lineage>
        <taxon>Eukaryota</taxon>
        <taxon>Metazoa</taxon>
        <taxon>Chordata</taxon>
        <taxon>Craniata</taxon>
        <taxon>Vertebrata</taxon>
        <taxon>Euteleostomi</taxon>
        <taxon>Amphibia</taxon>
        <taxon>Batrachia</taxon>
        <taxon>Caudata</taxon>
        <taxon>Salamandroidea</taxon>
        <taxon>Salamandridae</taxon>
        <taxon>Pleurodelinae</taxon>
        <taxon>Pleurodeles</taxon>
    </lineage>
</organism>
<sequence>MRQVWSLSPDQFIPLLLFMSGQPRPAVTHRCGIRSHLRRFSCREKDQASSRSKAPAWRPSQDTNSAAVPLLTAQVAGPSELSKQGACLP</sequence>
<dbReference type="Proteomes" id="UP001066276">
    <property type="component" value="Chromosome 6"/>
</dbReference>
<gene>
    <name evidence="2" type="ORF">NDU88_004470</name>
</gene>
<feature type="region of interest" description="Disordered" evidence="1">
    <location>
        <begin position="42"/>
        <end position="63"/>
    </location>
</feature>
<evidence type="ECO:0000313" key="3">
    <source>
        <dbReference type="Proteomes" id="UP001066276"/>
    </source>
</evidence>
<accession>A0AAV7QG93</accession>
<evidence type="ECO:0000313" key="2">
    <source>
        <dbReference type="EMBL" id="KAJ1138079.1"/>
    </source>
</evidence>
<evidence type="ECO:0000256" key="1">
    <source>
        <dbReference type="SAM" id="MobiDB-lite"/>
    </source>
</evidence>
<protein>
    <submittedName>
        <fullName evidence="2">Uncharacterized protein</fullName>
    </submittedName>
</protein>
<proteinExistence type="predicted"/>
<name>A0AAV7QG93_PLEWA</name>
<dbReference type="EMBL" id="JANPWB010000010">
    <property type="protein sequence ID" value="KAJ1138079.1"/>
    <property type="molecule type" value="Genomic_DNA"/>
</dbReference>
<dbReference type="AlphaFoldDB" id="A0AAV7QG93"/>
<comment type="caution">
    <text evidence="2">The sequence shown here is derived from an EMBL/GenBank/DDBJ whole genome shotgun (WGS) entry which is preliminary data.</text>
</comment>